<feature type="signal peptide" evidence="3">
    <location>
        <begin position="1"/>
        <end position="24"/>
    </location>
</feature>
<sequence length="251" mass="28544">MLVIRPLFIAFIFACSFFSVGAHARTVKMVTVDWAPFCGSELKRNGVVTAIVQEAFLRSHYSSSIRFTPWKRALAVVEKGEYDVAMGGYYSEERAEKYFYSDPIFNVDVGLVALNKLGVKHYESLEDLKPYRIGVSLGWANGKEFDSADYLTKEEASNQILNVRKLFRERVDMIAVSFAVFRYEARALSHSKLDDVVYIQPPLSRSPLYLLVSKNIPDGQEVVHAFNKGLSELRADGTYDALLKEFNVYEY</sequence>
<dbReference type="PANTHER" id="PTHR35936:SF25">
    <property type="entry name" value="ABC TRANSPORTER SUBSTRATE-BINDING PROTEIN"/>
    <property type="match status" value="1"/>
</dbReference>
<comment type="caution">
    <text evidence="5">The sequence shown here is derived from an EMBL/GenBank/DDBJ whole genome shotgun (WGS) entry which is preliminary data.</text>
</comment>
<organism evidence="5 6">
    <name type="scientific">Vibrio nigripulchritudo SOn1</name>
    <dbReference type="NCBI Taxonomy" id="1238450"/>
    <lineage>
        <taxon>Bacteria</taxon>
        <taxon>Pseudomonadati</taxon>
        <taxon>Pseudomonadota</taxon>
        <taxon>Gammaproteobacteria</taxon>
        <taxon>Vibrionales</taxon>
        <taxon>Vibrionaceae</taxon>
        <taxon>Vibrio</taxon>
    </lineage>
</organism>
<name>A0AAV2VTU0_9VIBR</name>
<evidence type="ECO:0000313" key="6">
    <source>
        <dbReference type="Proteomes" id="UP000018211"/>
    </source>
</evidence>
<feature type="chain" id="PRO_5043651767" evidence="3">
    <location>
        <begin position="25"/>
        <end position="251"/>
    </location>
</feature>
<dbReference type="SUPFAM" id="SSF53850">
    <property type="entry name" value="Periplasmic binding protein-like II"/>
    <property type="match status" value="1"/>
</dbReference>
<reference evidence="5 6" key="1">
    <citation type="journal article" date="2013" name="ISME J.">
        <title>Comparative genomics of pathogenic lineages of Vibrio nigripulchritudo identifies virulence-associated traits.</title>
        <authorList>
            <person name="Goudenege D."/>
            <person name="Labreuche Y."/>
            <person name="Krin E."/>
            <person name="Ansquer D."/>
            <person name="Mangenot S."/>
            <person name="Calteau A."/>
            <person name="Medigue C."/>
            <person name="Mazel D."/>
            <person name="Polz M.F."/>
            <person name="Le Roux F."/>
        </authorList>
    </citation>
    <scope>NUCLEOTIDE SEQUENCE [LARGE SCALE GENOMIC DNA]</scope>
    <source>
        <strain evidence="5 6">SOn1</strain>
    </source>
</reference>
<evidence type="ECO:0000259" key="4">
    <source>
        <dbReference type="SMART" id="SM00062"/>
    </source>
</evidence>
<dbReference type="Proteomes" id="UP000018211">
    <property type="component" value="Unassembled WGS sequence"/>
</dbReference>
<dbReference type="PANTHER" id="PTHR35936">
    <property type="entry name" value="MEMBRANE-BOUND LYTIC MUREIN TRANSGLYCOSYLASE F"/>
    <property type="match status" value="1"/>
</dbReference>
<dbReference type="Pfam" id="PF00497">
    <property type="entry name" value="SBP_bac_3"/>
    <property type="match status" value="1"/>
</dbReference>
<accession>A0AAV2VTU0</accession>
<feature type="domain" description="Solute-binding protein family 3/N-terminal" evidence="4">
    <location>
        <begin position="26"/>
        <end position="250"/>
    </location>
</feature>
<keyword evidence="2 3" id="KW-0732">Signal</keyword>
<comment type="similarity">
    <text evidence="1">Belongs to the bacterial solute-binding protein 3 family.</text>
</comment>
<dbReference type="AlphaFoldDB" id="A0AAV2VTU0"/>
<dbReference type="InterPro" id="IPR001638">
    <property type="entry name" value="Solute-binding_3/MltF_N"/>
</dbReference>
<gene>
    <name evidence="5" type="ORF">VIBNISOn1_450070</name>
</gene>
<proteinExistence type="inferred from homology"/>
<dbReference type="SMART" id="SM00062">
    <property type="entry name" value="PBPb"/>
    <property type="match status" value="1"/>
</dbReference>
<dbReference type="EMBL" id="CAOF01000137">
    <property type="protein sequence ID" value="CCO48107.1"/>
    <property type="molecule type" value="Genomic_DNA"/>
</dbReference>
<evidence type="ECO:0000256" key="2">
    <source>
        <dbReference type="ARBA" id="ARBA00022729"/>
    </source>
</evidence>
<evidence type="ECO:0000256" key="3">
    <source>
        <dbReference type="SAM" id="SignalP"/>
    </source>
</evidence>
<evidence type="ECO:0000256" key="1">
    <source>
        <dbReference type="ARBA" id="ARBA00010333"/>
    </source>
</evidence>
<dbReference type="Gene3D" id="3.40.190.10">
    <property type="entry name" value="Periplasmic binding protein-like II"/>
    <property type="match status" value="2"/>
</dbReference>
<dbReference type="RefSeq" id="WP_022612700.1">
    <property type="nucleotide sequence ID" value="NZ_LK391965.1"/>
</dbReference>
<evidence type="ECO:0000313" key="5">
    <source>
        <dbReference type="EMBL" id="CCO48107.1"/>
    </source>
</evidence>
<protein>
    <submittedName>
        <fullName evidence="5">ABC-type amino acid transport/signal transduction systems, periplasmic component</fullName>
    </submittedName>
</protein>